<evidence type="ECO:0000313" key="8">
    <source>
        <dbReference type="Proteomes" id="UP000637423"/>
    </source>
</evidence>
<evidence type="ECO:0000256" key="1">
    <source>
        <dbReference type="ARBA" id="ARBA00004651"/>
    </source>
</evidence>
<dbReference type="InterPro" id="IPR002797">
    <property type="entry name" value="Polysacc_synth"/>
</dbReference>
<feature type="transmembrane region" description="Helical" evidence="6">
    <location>
        <begin position="297"/>
        <end position="321"/>
    </location>
</feature>
<protein>
    <submittedName>
        <fullName evidence="7">Polysaccharide biosynthesis protein</fullName>
    </submittedName>
</protein>
<evidence type="ECO:0000256" key="3">
    <source>
        <dbReference type="ARBA" id="ARBA00022692"/>
    </source>
</evidence>
<keyword evidence="2" id="KW-1003">Cell membrane</keyword>
<comment type="subcellular location">
    <subcellularLocation>
        <location evidence="1">Cell membrane</location>
        <topology evidence="1">Multi-pass membrane protein</topology>
    </subcellularLocation>
</comment>
<evidence type="ECO:0000256" key="4">
    <source>
        <dbReference type="ARBA" id="ARBA00022989"/>
    </source>
</evidence>
<feature type="transmembrane region" description="Helical" evidence="6">
    <location>
        <begin position="151"/>
        <end position="173"/>
    </location>
</feature>
<feature type="transmembrane region" description="Helical" evidence="6">
    <location>
        <begin position="395"/>
        <end position="413"/>
    </location>
</feature>
<feature type="transmembrane region" description="Helical" evidence="6">
    <location>
        <begin position="341"/>
        <end position="360"/>
    </location>
</feature>
<dbReference type="EMBL" id="BMED01000003">
    <property type="protein sequence ID" value="GGC83840.1"/>
    <property type="molecule type" value="Genomic_DNA"/>
</dbReference>
<feature type="transmembrane region" description="Helical" evidence="6">
    <location>
        <begin position="179"/>
        <end position="201"/>
    </location>
</feature>
<name>A0A916UQV3_9BURK</name>
<evidence type="ECO:0000256" key="6">
    <source>
        <dbReference type="SAM" id="Phobius"/>
    </source>
</evidence>
<dbReference type="PANTHER" id="PTHR30250:SF26">
    <property type="entry name" value="PSMA PROTEIN"/>
    <property type="match status" value="1"/>
</dbReference>
<dbReference type="AlphaFoldDB" id="A0A916UQV3"/>
<feature type="transmembrane region" description="Helical" evidence="6">
    <location>
        <begin position="118"/>
        <end position="139"/>
    </location>
</feature>
<keyword evidence="3 6" id="KW-0812">Transmembrane</keyword>
<evidence type="ECO:0000256" key="5">
    <source>
        <dbReference type="ARBA" id="ARBA00023136"/>
    </source>
</evidence>
<keyword evidence="5 6" id="KW-0472">Membrane</keyword>
<evidence type="ECO:0000256" key="2">
    <source>
        <dbReference type="ARBA" id="ARBA00022475"/>
    </source>
</evidence>
<dbReference type="Pfam" id="PF01943">
    <property type="entry name" value="Polysacc_synt"/>
    <property type="match status" value="1"/>
</dbReference>
<feature type="transmembrane region" description="Helical" evidence="6">
    <location>
        <begin position="12"/>
        <end position="29"/>
    </location>
</feature>
<keyword evidence="8" id="KW-1185">Reference proteome</keyword>
<proteinExistence type="predicted"/>
<dbReference type="InterPro" id="IPR050833">
    <property type="entry name" value="Poly_Biosynth_Transport"/>
</dbReference>
<gene>
    <name evidence="7" type="primary">wzx</name>
    <name evidence="7" type="ORF">GCM10011396_34020</name>
</gene>
<feature type="transmembrane region" description="Helical" evidence="6">
    <location>
        <begin position="85"/>
        <end position="106"/>
    </location>
</feature>
<comment type="caution">
    <text evidence="7">The sequence shown here is derived from an EMBL/GenBank/DDBJ whole genome shotgun (WGS) entry which is preliminary data.</text>
</comment>
<reference evidence="7" key="1">
    <citation type="journal article" date="2014" name="Int. J. Syst. Evol. Microbiol.">
        <title>Complete genome sequence of Corynebacterium casei LMG S-19264T (=DSM 44701T), isolated from a smear-ripened cheese.</title>
        <authorList>
            <consortium name="US DOE Joint Genome Institute (JGI-PGF)"/>
            <person name="Walter F."/>
            <person name="Albersmeier A."/>
            <person name="Kalinowski J."/>
            <person name="Ruckert C."/>
        </authorList>
    </citation>
    <scope>NUCLEOTIDE SEQUENCE</scope>
    <source>
        <strain evidence="7">CGMCC 1.10998</strain>
    </source>
</reference>
<sequence length="503" mass="55492">MLRNIVANYASQLYVILIGLAVVPLYIKYMGMEAYGVIGFFAMLQSWMTLLDLGLSPTLGREASKLKAGVTSPGVLKLFLRFLEILFSLTALLIVALSWILGSWIATYWLKLESLSPSDVALCVVLVACIISLRLLSGIYRGGLLGMERQVVANVIAVIAATLKSVAVLPLLIWITPSILAFFLFQLIAAIVEIFLMRMAFIKVIPSAGIEKFRWKLLQGPLRFGAGLAFLSAVWIVISQSDKLILSHILPMQNYGEFMLATSVAWGAYSLISPLQQAVLPRLVVLFEQNQHDKFTLLYRQTTMLMAAILAGVAGAMAAYPEHVLFAWTGNATVAARAAEILRWYVSGSSFMALAGMAYVLQHARGDLRMHIRGNLLNVFILVPSTIVLTLKFGAIGAAITWAGTNLFFLIVWTRIVHKKFLPEIANSWLFKDVFPAVLIGALVVIIGFQVDWPMSSRLTSFIGLVMLVVLISGLTLLIHQETKRMMSSYLKGILRFLCTKNA</sequence>
<dbReference type="PANTHER" id="PTHR30250">
    <property type="entry name" value="PST FAMILY PREDICTED COLANIC ACID TRANSPORTER"/>
    <property type="match status" value="1"/>
</dbReference>
<feature type="transmembrane region" description="Helical" evidence="6">
    <location>
        <begin position="434"/>
        <end position="453"/>
    </location>
</feature>
<feature type="transmembrane region" description="Helical" evidence="6">
    <location>
        <begin position="35"/>
        <end position="55"/>
    </location>
</feature>
<keyword evidence="4 6" id="KW-1133">Transmembrane helix</keyword>
<organism evidence="7 8">
    <name type="scientific">Undibacterium terreum</name>
    <dbReference type="NCBI Taxonomy" id="1224302"/>
    <lineage>
        <taxon>Bacteria</taxon>
        <taxon>Pseudomonadati</taxon>
        <taxon>Pseudomonadota</taxon>
        <taxon>Betaproteobacteria</taxon>
        <taxon>Burkholderiales</taxon>
        <taxon>Oxalobacteraceae</taxon>
        <taxon>Undibacterium</taxon>
    </lineage>
</organism>
<feature type="transmembrane region" description="Helical" evidence="6">
    <location>
        <begin position="459"/>
        <end position="479"/>
    </location>
</feature>
<dbReference type="Proteomes" id="UP000637423">
    <property type="component" value="Unassembled WGS sequence"/>
</dbReference>
<evidence type="ECO:0000313" key="7">
    <source>
        <dbReference type="EMBL" id="GGC83840.1"/>
    </source>
</evidence>
<reference evidence="7" key="2">
    <citation type="submission" date="2020-09" db="EMBL/GenBank/DDBJ databases">
        <authorList>
            <person name="Sun Q."/>
            <person name="Zhou Y."/>
        </authorList>
    </citation>
    <scope>NUCLEOTIDE SEQUENCE</scope>
    <source>
        <strain evidence="7">CGMCC 1.10998</strain>
    </source>
</reference>
<feature type="transmembrane region" description="Helical" evidence="6">
    <location>
        <begin position="372"/>
        <end position="389"/>
    </location>
</feature>
<accession>A0A916UQV3</accession>
<dbReference type="GO" id="GO:0005886">
    <property type="term" value="C:plasma membrane"/>
    <property type="evidence" value="ECO:0007669"/>
    <property type="project" value="UniProtKB-SubCell"/>
</dbReference>
<feature type="transmembrane region" description="Helical" evidence="6">
    <location>
        <begin position="222"/>
        <end position="238"/>
    </location>
</feature>